<feature type="transmembrane region" description="Helical" evidence="7">
    <location>
        <begin position="52"/>
        <end position="71"/>
    </location>
</feature>
<evidence type="ECO:0000256" key="2">
    <source>
        <dbReference type="ARBA" id="ARBA00006679"/>
    </source>
</evidence>
<sequence>MKKNMTKNYELGALILRVVLGITFLVHGAAKFQMGLGNVSGFFESLGLPGFMAYLVAAIELVGGALLILGIGTRIVSILLGLIMLGAIVKVKLAGGFMGDGKGAGYELDLALLAISAYLGLSGSSLYAVERLWKRTDSAAAQG</sequence>
<evidence type="ECO:0000313" key="8">
    <source>
        <dbReference type="EMBL" id="AFH65686.2"/>
    </source>
</evidence>
<keyword evidence="3" id="KW-1003">Cell membrane</keyword>
<comment type="subcellular location">
    <subcellularLocation>
        <location evidence="1">Cell membrane</location>
        <topology evidence="1">Multi-pass membrane protein</topology>
    </subcellularLocation>
</comment>
<accession>I0BTI9</accession>
<keyword evidence="5 7" id="KW-1133">Transmembrane helix</keyword>
<gene>
    <name evidence="8" type="ORF">B2K_34145</name>
</gene>
<dbReference type="InterPro" id="IPR051907">
    <property type="entry name" value="DoxX-like_oxidoreductase"/>
</dbReference>
<dbReference type="HOGENOM" id="CLU_058421_3_2_9"/>
<evidence type="ECO:0000256" key="5">
    <source>
        <dbReference type="ARBA" id="ARBA00022989"/>
    </source>
</evidence>
<comment type="similarity">
    <text evidence="2">Belongs to the DoxX family.</text>
</comment>
<evidence type="ECO:0000256" key="7">
    <source>
        <dbReference type="SAM" id="Phobius"/>
    </source>
</evidence>
<reference evidence="8 9" key="1">
    <citation type="submission" date="2013-06" db="EMBL/GenBank/DDBJ databases">
        <title>Complete genome sequence of Paenibacillus mucilaginosus K02.</title>
        <authorList>
            <person name="Xiao B."/>
            <person name="Sun L."/>
            <person name="Xiao L."/>
            <person name="Lian B."/>
        </authorList>
    </citation>
    <scope>NUCLEOTIDE SEQUENCE [LARGE SCALE GENOMIC DNA]</scope>
    <source>
        <strain evidence="8 9">K02</strain>
    </source>
</reference>
<dbReference type="PANTHER" id="PTHR33452">
    <property type="entry name" value="OXIDOREDUCTASE CATD-RELATED"/>
    <property type="match status" value="1"/>
</dbReference>
<feature type="transmembrane region" description="Helical" evidence="7">
    <location>
        <begin position="110"/>
        <end position="129"/>
    </location>
</feature>
<proteinExistence type="inferred from homology"/>
<organism evidence="8 9">
    <name type="scientific">Paenibacillus mucilaginosus K02</name>
    <dbReference type="NCBI Taxonomy" id="997761"/>
    <lineage>
        <taxon>Bacteria</taxon>
        <taxon>Bacillati</taxon>
        <taxon>Bacillota</taxon>
        <taxon>Bacilli</taxon>
        <taxon>Bacillales</taxon>
        <taxon>Paenibacillaceae</taxon>
        <taxon>Paenibacillus</taxon>
    </lineage>
</organism>
<evidence type="ECO:0000256" key="3">
    <source>
        <dbReference type="ARBA" id="ARBA00022475"/>
    </source>
</evidence>
<feature type="transmembrane region" description="Helical" evidence="7">
    <location>
        <begin position="78"/>
        <end position="98"/>
    </location>
</feature>
<dbReference type="Pfam" id="PF07681">
    <property type="entry name" value="DoxX"/>
    <property type="match status" value="1"/>
</dbReference>
<protein>
    <submittedName>
        <fullName evidence="8">Oxidoreductase</fullName>
    </submittedName>
</protein>
<evidence type="ECO:0000313" key="9">
    <source>
        <dbReference type="Proteomes" id="UP000007392"/>
    </source>
</evidence>
<dbReference type="Proteomes" id="UP000007392">
    <property type="component" value="Chromosome"/>
</dbReference>
<keyword evidence="4 7" id="KW-0812">Transmembrane</keyword>
<evidence type="ECO:0000256" key="1">
    <source>
        <dbReference type="ARBA" id="ARBA00004651"/>
    </source>
</evidence>
<dbReference type="AlphaFoldDB" id="I0BTI9"/>
<dbReference type="EMBL" id="CP003422">
    <property type="protein sequence ID" value="AFH65686.2"/>
    <property type="molecule type" value="Genomic_DNA"/>
</dbReference>
<evidence type="ECO:0000256" key="4">
    <source>
        <dbReference type="ARBA" id="ARBA00022692"/>
    </source>
</evidence>
<dbReference type="KEGG" id="pmw:B2K_34145"/>
<keyword evidence="6 7" id="KW-0472">Membrane</keyword>
<evidence type="ECO:0000256" key="6">
    <source>
        <dbReference type="ARBA" id="ARBA00023136"/>
    </source>
</evidence>
<dbReference type="GO" id="GO:0005886">
    <property type="term" value="C:plasma membrane"/>
    <property type="evidence" value="ECO:0007669"/>
    <property type="project" value="UniProtKB-SubCell"/>
</dbReference>
<dbReference type="PANTHER" id="PTHR33452:SF1">
    <property type="entry name" value="INNER MEMBRANE PROTEIN YPHA-RELATED"/>
    <property type="match status" value="1"/>
</dbReference>
<dbReference type="InterPro" id="IPR032808">
    <property type="entry name" value="DoxX"/>
</dbReference>
<name>I0BTI9_9BACL</name>